<dbReference type="InterPro" id="IPR002937">
    <property type="entry name" value="Amino_oxidase"/>
</dbReference>
<dbReference type="Pfam" id="PF01593">
    <property type="entry name" value="Amino_oxidase"/>
    <property type="match status" value="1"/>
</dbReference>
<organism evidence="2 3">
    <name type="scientific">Apiospora hydei</name>
    <dbReference type="NCBI Taxonomy" id="1337664"/>
    <lineage>
        <taxon>Eukaryota</taxon>
        <taxon>Fungi</taxon>
        <taxon>Dikarya</taxon>
        <taxon>Ascomycota</taxon>
        <taxon>Pezizomycotina</taxon>
        <taxon>Sordariomycetes</taxon>
        <taxon>Xylariomycetidae</taxon>
        <taxon>Amphisphaeriales</taxon>
        <taxon>Apiosporaceae</taxon>
        <taxon>Apiospora</taxon>
    </lineage>
</organism>
<gene>
    <name evidence="2" type="ORF">PG997_003717</name>
</gene>
<dbReference type="EMBL" id="JAQQWN010000004">
    <property type="protein sequence ID" value="KAK8088756.1"/>
    <property type="molecule type" value="Genomic_DNA"/>
</dbReference>
<feature type="domain" description="Amine oxidase" evidence="1">
    <location>
        <begin position="3"/>
        <end position="53"/>
    </location>
</feature>
<dbReference type="GeneID" id="92041092"/>
<dbReference type="Proteomes" id="UP001433268">
    <property type="component" value="Unassembled WGS sequence"/>
</dbReference>
<keyword evidence="3" id="KW-1185">Reference proteome</keyword>
<sequence>MTFGSYSNWPVGMTLEKHQNLRANVNRLYFAGEATSAQYYGFLQGAWFEGRAVGENVVQMMNNQTNSTGNMTRYEVLHGTTALVEYTPANGWPASTLPNFGAGSEA</sequence>
<dbReference type="InterPro" id="IPR036188">
    <property type="entry name" value="FAD/NAD-bd_sf"/>
</dbReference>
<reference evidence="2 3" key="1">
    <citation type="submission" date="2023-01" db="EMBL/GenBank/DDBJ databases">
        <title>Analysis of 21 Apiospora genomes using comparative genomics revels a genus with tremendous synthesis potential of carbohydrate active enzymes and secondary metabolites.</title>
        <authorList>
            <person name="Sorensen T."/>
        </authorList>
    </citation>
    <scope>NUCLEOTIDE SEQUENCE [LARGE SCALE GENOMIC DNA]</scope>
    <source>
        <strain evidence="2 3">CBS 114990</strain>
    </source>
</reference>
<dbReference type="Gene3D" id="3.90.660.10">
    <property type="match status" value="1"/>
</dbReference>
<dbReference type="SUPFAM" id="SSF51905">
    <property type="entry name" value="FAD/NAD(P)-binding domain"/>
    <property type="match status" value="1"/>
</dbReference>
<dbReference type="InterPro" id="IPR050281">
    <property type="entry name" value="Flavin_monoamine_oxidase"/>
</dbReference>
<proteinExistence type="predicted"/>
<name>A0ABR1X037_9PEZI</name>
<dbReference type="RefSeq" id="XP_066671650.1">
    <property type="nucleotide sequence ID" value="XM_066808032.1"/>
</dbReference>
<evidence type="ECO:0000259" key="1">
    <source>
        <dbReference type="Pfam" id="PF01593"/>
    </source>
</evidence>
<protein>
    <recommendedName>
        <fullName evidence="1">Amine oxidase domain-containing protein</fullName>
    </recommendedName>
</protein>
<accession>A0ABR1X037</accession>
<evidence type="ECO:0000313" key="3">
    <source>
        <dbReference type="Proteomes" id="UP001433268"/>
    </source>
</evidence>
<dbReference type="Gene3D" id="3.50.50.60">
    <property type="entry name" value="FAD/NAD(P)-binding domain"/>
    <property type="match status" value="1"/>
</dbReference>
<comment type="caution">
    <text evidence="2">The sequence shown here is derived from an EMBL/GenBank/DDBJ whole genome shotgun (WGS) entry which is preliminary data.</text>
</comment>
<evidence type="ECO:0000313" key="2">
    <source>
        <dbReference type="EMBL" id="KAK8088756.1"/>
    </source>
</evidence>
<dbReference type="PANTHER" id="PTHR10742">
    <property type="entry name" value="FLAVIN MONOAMINE OXIDASE"/>
    <property type="match status" value="1"/>
</dbReference>
<dbReference type="PANTHER" id="PTHR10742:SF313">
    <property type="entry name" value="AMINE OXIDASE"/>
    <property type="match status" value="1"/>
</dbReference>